<dbReference type="Proteomes" id="UP000027135">
    <property type="component" value="Unassembled WGS sequence"/>
</dbReference>
<protein>
    <submittedName>
        <fullName evidence="1">Uncharacterized protein</fullName>
    </submittedName>
</protein>
<evidence type="ECO:0000313" key="2">
    <source>
        <dbReference type="Proteomes" id="UP000027135"/>
    </source>
</evidence>
<name>A0A067QTP6_ZOONE</name>
<dbReference type="PANTHER" id="PTHR46114:SF2">
    <property type="entry name" value="CULLIN N-TERMINAL DOMAIN-CONTAINING PROTEIN"/>
    <property type="match status" value="1"/>
</dbReference>
<proteinExistence type="predicted"/>
<accession>A0A067QTP6</accession>
<reference evidence="1 2" key="1">
    <citation type="journal article" date="2014" name="Nat. Commun.">
        <title>Molecular traces of alternative social organization in a termite genome.</title>
        <authorList>
            <person name="Terrapon N."/>
            <person name="Li C."/>
            <person name="Robertson H.M."/>
            <person name="Ji L."/>
            <person name="Meng X."/>
            <person name="Booth W."/>
            <person name="Chen Z."/>
            <person name="Childers C.P."/>
            <person name="Glastad K.M."/>
            <person name="Gokhale K."/>
            <person name="Gowin J."/>
            <person name="Gronenberg W."/>
            <person name="Hermansen R.A."/>
            <person name="Hu H."/>
            <person name="Hunt B.G."/>
            <person name="Huylmans A.K."/>
            <person name="Khalil S.M."/>
            <person name="Mitchell R.D."/>
            <person name="Munoz-Torres M.C."/>
            <person name="Mustard J.A."/>
            <person name="Pan H."/>
            <person name="Reese J.T."/>
            <person name="Scharf M.E."/>
            <person name="Sun F."/>
            <person name="Vogel H."/>
            <person name="Xiao J."/>
            <person name="Yang W."/>
            <person name="Yang Z."/>
            <person name="Yang Z."/>
            <person name="Zhou J."/>
            <person name="Zhu J."/>
            <person name="Brent C.S."/>
            <person name="Elsik C.G."/>
            <person name="Goodisman M.A."/>
            <person name="Liberles D.A."/>
            <person name="Roe R.M."/>
            <person name="Vargo E.L."/>
            <person name="Vilcinskas A."/>
            <person name="Wang J."/>
            <person name="Bornberg-Bauer E."/>
            <person name="Korb J."/>
            <person name="Zhang G."/>
            <person name="Liebig J."/>
        </authorList>
    </citation>
    <scope>NUCLEOTIDE SEQUENCE [LARGE SCALE GENOMIC DNA]</scope>
    <source>
        <tissue evidence="1">Whole organism</tissue>
    </source>
</reference>
<dbReference type="InParanoid" id="A0A067QTP6"/>
<keyword evidence="2" id="KW-1185">Reference proteome</keyword>
<evidence type="ECO:0000313" key="1">
    <source>
        <dbReference type="EMBL" id="KDR12278.1"/>
    </source>
</evidence>
<dbReference type="EMBL" id="KK853029">
    <property type="protein sequence ID" value="KDR12278.1"/>
    <property type="molecule type" value="Genomic_DNA"/>
</dbReference>
<dbReference type="AlphaFoldDB" id="A0A067QTP6"/>
<sequence length="51" mass="5862">MSLKIRSHLDFFPQTLGAVSDKHGENFHQDIAVIIKQYRGKRSIDTPTNFC</sequence>
<organism evidence="1 2">
    <name type="scientific">Zootermopsis nevadensis</name>
    <name type="common">Dampwood termite</name>
    <dbReference type="NCBI Taxonomy" id="136037"/>
    <lineage>
        <taxon>Eukaryota</taxon>
        <taxon>Metazoa</taxon>
        <taxon>Ecdysozoa</taxon>
        <taxon>Arthropoda</taxon>
        <taxon>Hexapoda</taxon>
        <taxon>Insecta</taxon>
        <taxon>Pterygota</taxon>
        <taxon>Neoptera</taxon>
        <taxon>Polyneoptera</taxon>
        <taxon>Dictyoptera</taxon>
        <taxon>Blattodea</taxon>
        <taxon>Blattoidea</taxon>
        <taxon>Termitoidae</taxon>
        <taxon>Termopsidae</taxon>
        <taxon>Zootermopsis</taxon>
    </lineage>
</organism>
<gene>
    <name evidence="1" type="ORF">L798_13767</name>
</gene>
<feature type="non-terminal residue" evidence="1">
    <location>
        <position position="51"/>
    </location>
</feature>
<dbReference type="PANTHER" id="PTHR46114">
    <property type="entry name" value="APPLE DOMAIN-CONTAINING PROTEIN"/>
    <property type="match status" value="1"/>
</dbReference>